<reference evidence="1" key="1">
    <citation type="submission" date="2022-07" db="EMBL/GenBank/DDBJ databases">
        <title>Genome Sequence of Leucocoprinus birnbaumii.</title>
        <authorList>
            <person name="Buettner E."/>
        </authorList>
    </citation>
    <scope>NUCLEOTIDE SEQUENCE</scope>
    <source>
        <strain evidence="1">VT141</strain>
    </source>
</reference>
<dbReference type="AlphaFoldDB" id="A0AAD5VU97"/>
<protein>
    <submittedName>
        <fullName evidence="1">Uncharacterized protein</fullName>
    </submittedName>
</protein>
<name>A0AAD5VU97_9AGAR</name>
<accession>A0AAD5VU97</accession>
<evidence type="ECO:0000313" key="1">
    <source>
        <dbReference type="EMBL" id="KAJ3569994.1"/>
    </source>
</evidence>
<comment type="caution">
    <text evidence="1">The sequence shown here is derived from an EMBL/GenBank/DDBJ whole genome shotgun (WGS) entry which is preliminary data.</text>
</comment>
<evidence type="ECO:0000313" key="2">
    <source>
        <dbReference type="Proteomes" id="UP001213000"/>
    </source>
</evidence>
<keyword evidence="2" id="KW-1185">Reference proteome</keyword>
<sequence length="185" mass="20799">MQFSLLNVGEDVEELDYSSLAIVTALINDLWTLSKSGAPLPSDLQQQLHDHLRRLIPVGAGFENPIDFVVPTWETMWRADSLEARQFVTVRSQGFSVRDFVEEVMRLHPPVKHISRVHTLSPLNSWVSTAFGALDHIRLWLYGAGTKGIEDVRSSADVEAALRTETIWSGDAHAFNPRRHQSVSL</sequence>
<gene>
    <name evidence="1" type="ORF">NP233_g4687</name>
</gene>
<dbReference type="InterPro" id="IPR036396">
    <property type="entry name" value="Cyt_P450_sf"/>
</dbReference>
<dbReference type="GO" id="GO:0020037">
    <property type="term" value="F:heme binding"/>
    <property type="evidence" value="ECO:0007669"/>
    <property type="project" value="InterPro"/>
</dbReference>
<dbReference type="GO" id="GO:0004497">
    <property type="term" value="F:monooxygenase activity"/>
    <property type="evidence" value="ECO:0007669"/>
    <property type="project" value="InterPro"/>
</dbReference>
<proteinExistence type="predicted"/>
<dbReference type="GO" id="GO:0005506">
    <property type="term" value="F:iron ion binding"/>
    <property type="evidence" value="ECO:0007669"/>
    <property type="project" value="InterPro"/>
</dbReference>
<dbReference type="Gene3D" id="1.10.630.10">
    <property type="entry name" value="Cytochrome P450"/>
    <property type="match status" value="1"/>
</dbReference>
<dbReference type="GO" id="GO:0016705">
    <property type="term" value="F:oxidoreductase activity, acting on paired donors, with incorporation or reduction of molecular oxygen"/>
    <property type="evidence" value="ECO:0007669"/>
    <property type="project" value="InterPro"/>
</dbReference>
<dbReference type="EMBL" id="JANIEX010000259">
    <property type="protein sequence ID" value="KAJ3569994.1"/>
    <property type="molecule type" value="Genomic_DNA"/>
</dbReference>
<dbReference type="Proteomes" id="UP001213000">
    <property type="component" value="Unassembled WGS sequence"/>
</dbReference>
<organism evidence="1 2">
    <name type="scientific">Leucocoprinus birnbaumii</name>
    <dbReference type="NCBI Taxonomy" id="56174"/>
    <lineage>
        <taxon>Eukaryota</taxon>
        <taxon>Fungi</taxon>
        <taxon>Dikarya</taxon>
        <taxon>Basidiomycota</taxon>
        <taxon>Agaricomycotina</taxon>
        <taxon>Agaricomycetes</taxon>
        <taxon>Agaricomycetidae</taxon>
        <taxon>Agaricales</taxon>
        <taxon>Agaricineae</taxon>
        <taxon>Agaricaceae</taxon>
        <taxon>Leucocoprinus</taxon>
    </lineage>
</organism>